<accession>A0A561PR28</accession>
<evidence type="ECO:0000313" key="3">
    <source>
        <dbReference type="EMBL" id="TWF40577.1"/>
    </source>
</evidence>
<dbReference type="RefSeq" id="WP_145670569.1">
    <property type="nucleotide sequence ID" value="NZ_VIWO01000004.1"/>
</dbReference>
<evidence type="ECO:0000313" key="4">
    <source>
        <dbReference type="Proteomes" id="UP000320811"/>
    </source>
</evidence>
<keyword evidence="1 3" id="KW-0808">Transferase</keyword>
<keyword evidence="4" id="KW-1185">Reference proteome</keyword>
<name>A0A561PR28_9BACT</name>
<proteinExistence type="predicted"/>
<feature type="domain" description="4'-phosphopantetheinyl transferase" evidence="2">
    <location>
        <begin position="123"/>
        <end position="196"/>
    </location>
</feature>
<dbReference type="InterPro" id="IPR008278">
    <property type="entry name" value="4-PPantetheinyl_Trfase_dom"/>
</dbReference>
<dbReference type="Pfam" id="PF01648">
    <property type="entry name" value="ACPS"/>
    <property type="match status" value="1"/>
</dbReference>
<evidence type="ECO:0000259" key="2">
    <source>
        <dbReference type="Pfam" id="PF01648"/>
    </source>
</evidence>
<gene>
    <name evidence="3" type="ORF">FHW36_104259</name>
</gene>
<reference evidence="3 4" key="1">
    <citation type="submission" date="2019-06" db="EMBL/GenBank/DDBJ databases">
        <title>Sorghum-associated microbial communities from plants grown in Nebraska, USA.</title>
        <authorList>
            <person name="Schachtman D."/>
        </authorList>
    </citation>
    <scope>NUCLEOTIDE SEQUENCE [LARGE SCALE GENOMIC DNA]</scope>
    <source>
        <strain evidence="3 4">1209</strain>
    </source>
</reference>
<dbReference type="Proteomes" id="UP000320811">
    <property type="component" value="Unassembled WGS sequence"/>
</dbReference>
<protein>
    <submittedName>
        <fullName evidence="3">4'-phosphopantetheinyl transferase superfamily protein</fullName>
    </submittedName>
</protein>
<dbReference type="Gene3D" id="3.90.470.20">
    <property type="entry name" value="4'-phosphopantetheinyl transferase domain"/>
    <property type="match status" value="2"/>
</dbReference>
<dbReference type="OrthoDB" id="9808281at2"/>
<dbReference type="GO" id="GO:0000287">
    <property type="term" value="F:magnesium ion binding"/>
    <property type="evidence" value="ECO:0007669"/>
    <property type="project" value="InterPro"/>
</dbReference>
<organism evidence="3 4">
    <name type="scientific">Chitinophaga polysaccharea</name>
    <dbReference type="NCBI Taxonomy" id="1293035"/>
    <lineage>
        <taxon>Bacteria</taxon>
        <taxon>Pseudomonadati</taxon>
        <taxon>Bacteroidota</taxon>
        <taxon>Chitinophagia</taxon>
        <taxon>Chitinophagales</taxon>
        <taxon>Chitinophagaceae</taxon>
        <taxon>Chitinophaga</taxon>
    </lineage>
</organism>
<dbReference type="EMBL" id="VIWO01000004">
    <property type="protein sequence ID" value="TWF40577.1"/>
    <property type="molecule type" value="Genomic_DNA"/>
</dbReference>
<dbReference type="GO" id="GO:0008897">
    <property type="term" value="F:holo-[acyl-carrier-protein] synthase activity"/>
    <property type="evidence" value="ECO:0007669"/>
    <property type="project" value="InterPro"/>
</dbReference>
<evidence type="ECO:0000256" key="1">
    <source>
        <dbReference type="ARBA" id="ARBA00022679"/>
    </source>
</evidence>
<sequence>MKEWTNSSCLPVIVTRKGQSFPVSVAISAVAPQELEAGQDYFLHADEHTTLAGVARRQYLLGRHAAKLAASHFTEVAAPLIRIRPGVFGQPVLDCPGHSNVQVSISHSGPQAIAVVYPEWHPMAVDIEEIRPDHELPALAPREADLIASLPFTHYESGLLLWSAREALSKVLKTGLTTDLALFEISTLQMQEGFLFSTFAHFMQYKAVSHIAGNMVYTLVLPQRSDPDLTALRTLINSVS</sequence>
<comment type="caution">
    <text evidence="3">The sequence shown here is derived from an EMBL/GenBank/DDBJ whole genome shotgun (WGS) entry which is preliminary data.</text>
</comment>
<dbReference type="InterPro" id="IPR037143">
    <property type="entry name" value="4-PPantetheinyl_Trfase_dom_sf"/>
</dbReference>
<dbReference type="SUPFAM" id="SSF56214">
    <property type="entry name" value="4'-phosphopantetheinyl transferase"/>
    <property type="match status" value="2"/>
</dbReference>
<dbReference type="AlphaFoldDB" id="A0A561PR28"/>